<evidence type="ECO:0000259" key="2">
    <source>
        <dbReference type="Pfam" id="PF02342"/>
    </source>
</evidence>
<name>A0ABS9L253_9MICC</name>
<dbReference type="InterPro" id="IPR003325">
    <property type="entry name" value="TerD"/>
</dbReference>
<dbReference type="PANTHER" id="PTHR32097">
    <property type="entry name" value="CAMP-BINDING PROTEIN 1-RELATED"/>
    <property type="match status" value="1"/>
</dbReference>
<sequence>MASMVAGANAALTAENPQLATVVVGLGWSVIPSRGPQTEPVAAAILCDSSGRAVSDEHMVFFNQIASPDGSVQFLGDEDQEQIDVDLPGVPEAVAKITFIVYIDPDLRGPGTFASVRDAYIRLADPQNRELLRFEIPSGTAQNINAMVFGELYRHSGGWKFRAVGQGYTTGLRGVADDFRIAL</sequence>
<organism evidence="3 4">
    <name type="scientific">Arthrobacter hankyongi</name>
    <dbReference type="NCBI Taxonomy" id="2904801"/>
    <lineage>
        <taxon>Bacteria</taxon>
        <taxon>Bacillati</taxon>
        <taxon>Actinomycetota</taxon>
        <taxon>Actinomycetes</taxon>
        <taxon>Micrococcales</taxon>
        <taxon>Micrococcaceae</taxon>
        <taxon>Arthrobacter</taxon>
    </lineage>
</organism>
<dbReference type="InterPro" id="IPR051324">
    <property type="entry name" value="Stress/Tellurium_Resist"/>
</dbReference>
<keyword evidence="4" id="KW-1185">Reference proteome</keyword>
<accession>A0ABS9L253</accession>
<dbReference type="Gene3D" id="2.60.60.30">
    <property type="entry name" value="sav2460 like domains"/>
    <property type="match status" value="1"/>
</dbReference>
<comment type="similarity">
    <text evidence="1">Belongs to the CAPAB/TerDEXZ family.</text>
</comment>
<gene>
    <name evidence="3" type="ORF">LVY72_02155</name>
</gene>
<dbReference type="RefSeq" id="WP_237817799.1">
    <property type="nucleotide sequence ID" value="NZ_JAKLTQ010000001.1"/>
</dbReference>
<feature type="domain" description="TerD" evidence="2">
    <location>
        <begin position="3"/>
        <end position="179"/>
    </location>
</feature>
<evidence type="ECO:0000313" key="3">
    <source>
        <dbReference type="EMBL" id="MCG2620710.1"/>
    </source>
</evidence>
<evidence type="ECO:0000313" key="4">
    <source>
        <dbReference type="Proteomes" id="UP001165368"/>
    </source>
</evidence>
<reference evidence="3" key="1">
    <citation type="submission" date="2022-01" db="EMBL/GenBank/DDBJ databases">
        <authorList>
            <person name="Jo J.-H."/>
            <person name="Im W.-T."/>
        </authorList>
    </citation>
    <scope>NUCLEOTIDE SEQUENCE</scope>
    <source>
        <strain evidence="3">I2-34</strain>
    </source>
</reference>
<dbReference type="PANTHER" id="PTHR32097:SF4">
    <property type="entry name" value="GENERAL STRESS PROTEIN 16U"/>
    <property type="match status" value="1"/>
</dbReference>
<evidence type="ECO:0000256" key="1">
    <source>
        <dbReference type="ARBA" id="ARBA00008775"/>
    </source>
</evidence>
<comment type="caution">
    <text evidence="3">The sequence shown here is derived from an EMBL/GenBank/DDBJ whole genome shotgun (WGS) entry which is preliminary data.</text>
</comment>
<dbReference type="EMBL" id="JAKLTQ010000001">
    <property type="protein sequence ID" value="MCG2620710.1"/>
    <property type="molecule type" value="Genomic_DNA"/>
</dbReference>
<protein>
    <submittedName>
        <fullName evidence="3">TerD family protein</fullName>
    </submittedName>
</protein>
<proteinExistence type="inferred from homology"/>
<dbReference type="CDD" id="cd06974">
    <property type="entry name" value="TerD_like"/>
    <property type="match status" value="1"/>
</dbReference>
<dbReference type="Proteomes" id="UP001165368">
    <property type="component" value="Unassembled WGS sequence"/>
</dbReference>
<dbReference type="Pfam" id="PF02342">
    <property type="entry name" value="TerD"/>
    <property type="match status" value="1"/>
</dbReference>